<comment type="caution">
    <text evidence="6">Lacks conserved residue(s) required for the propagation of feature annotation.</text>
</comment>
<keyword evidence="5 6" id="KW-0472">Membrane</keyword>
<dbReference type="InterPro" id="IPR049452">
    <property type="entry name" value="Anoctamin_TM"/>
</dbReference>
<dbReference type="EMBL" id="JBBHLL010000340">
    <property type="protein sequence ID" value="KAK7805468.1"/>
    <property type="molecule type" value="Genomic_DNA"/>
</dbReference>
<dbReference type="AlphaFoldDB" id="A0AAW0HTY2"/>
<comment type="subcellular location">
    <subcellularLocation>
        <location evidence="1 6">Membrane</location>
        <topology evidence="1 6">Multi-pass membrane protein</topology>
    </subcellularLocation>
</comment>
<evidence type="ECO:0000259" key="7">
    <source>
        <dbReference type="Pfam" id="PF04547"/>
    </source>
</evidence>
<evidence type="ECO:0000256" key="4">
    <source>
        <dbReference type="ARBA" id="ARBA00022989"/>
    </source>
</evidence>
<proteinExistence type="inferred from homology"/>
<evidence type="ECO:0000256" key="6">
    <source>
        <dbReference type="RuleBase" id="RU280814"/>
    </source>
</evidence>
<evidence type="ECO:0000256" key="2">
    <source>
        <dbReference type="ARBA" id="ARBA00009671"/>
    </source>
</evidence>
<organism evidence="8 9">
    <name type="scientific">Myodes glareolus</name>
    <name type="common">Bank vole</name>
    <name type="synonym">Clethrionomys glareolus</name>
    <dbReference type="NCBI Taxonomy" id="447135"/>
    <lineage>
        <taxon>Eukaryota</taxon>
        <taxon>Metazoa</taxon>
        <taxon>Chordata</taxon>
        <taxon>Craniata</taxon>
        <taxon>Vertebrata</taxon>
        <taxon>Euteleostomi</taxon>
        <taxon>Mammalia</taxon>
        <taxon>Eutheria</taxon>
        <taxon>Euarchontoglires</taxon>
        <taxon>Glires</taxon>
        <taxon>Rodentia</taxon>
        <taxon>Myomorpha</taxon>
        <taxon>Muroidea</taxon>
        <taxon>Cricetidae</taxon>
        <taxon>Arvicolinae</taxon>
        <taxon>Myodes</taxon>
    </lineage>
</organism>
<feature type="transmembrane region" description="Helical" evidence="6">
    <location>
        <begin position="35"/>
        <end position="62"/>
    </location>
</feature>
<evidence type="ECO:0000256" key="1">
    <source>
        <dbReference type="ARBA" id="ARBA00004141"/>
    </source>
</evidence>
<keyword evidence="3 6" id="KW-0812">Transmembrane</keyword>
<keyword evidence="4 6" id="KW-1133">Transmembrane helix</keyword>
<dbReference type="PANTHER" id="PTHR12308">
    <property type="entry name" value="ANOCTAMIN"/>
    <property type="match status" value="1"/>
</dbReference>
<name>A0AAW0HTY2_MYOGA</name>
<gene>
    <name evidence="8" type="ORF">U0070_017751</name>
</gene>
<feature type="transmembrane region" description="Helical" evidence="6">
    <location>
        <begin position="115"/>
        <end position="131"/>
    </location>
</feature>
<evidence type="ECO:0000256" key="5">
    <source>
        <dbReference type="ARBA" id="ARBA00023136"/>
    </source>
</evidence>
<evidence type="ECO:0000313" key="9">
    <source>
        <dbReference type="Proteomes" id="UP001488838"/>
    </source>
</evidence>
<comment type="similarity">
    <text evidence="2 6">Belongs to the anoctamin family.</text>
</comment>
<dbReference type="GO" id="GO:0005886">
    <property type="term" value="C:plasma membrane"/>
    <property type="evidence" value="ECO:0007669"/>
    <property type="project" value="TreeGrafter"/>
</dbReference>
<evidence type="ECO:0000313" key="8">
    <source>
        <dbReference type="EMBL" id="KAK7805468.1"/>
    </source>
</evidence>
<dbReference type="GO" id="GO:0005229">
    <property type="term" value="F:intracellularly calcium-gated chloride channel activity"/>
    <property type="evidence" value="ECO:0007669"/>
    <property type="project" value="TreeGrafter"/>
</dbReference>
<dbReference type="InterPro" id="IPR007632">
    <property type="entry name" value="Anoctamin"/>
</dbReference>
<protein>
    <recommendedName>
        <fullName evidence="6">Anoctamin</fullName>
    </recommendedName>
</protein>
<dbReference type="Pfam" id="PF04547">
    <property type="entry name" value="Anoctamin"/>
    <property type="match status" value="1"/>
</dbReference>
<comment type="caution">
    <text evidence="8">The sequence shown here is derived from an EMBL/GenBank/DDBJ whole genome shotgun (WGS) entry which is preliminary data.</text>
</comment>
<accession>A0AAW0HTY2</accession>
<evidence type="ECO:0000256" key="3">
    <source>
        <dbReference type="ARBA" id="ARBA00022692"/>
    </source>
</evidence>
<reference evidence="8 9" key="1">
    <citation type="journal article" date="2023" name="bioRxiv">
        <title>Conserved and derived expression patterns and positive selection on dental genes reveal complex evolutionary context of ever-growing rodent molars.</title>
        <authorList>
            <person name="Calamari Z.T."/>
            <person name="Song A."/>
            <person name="Cohen E."/>
            <person name="Akter M."/>
            <person name="Roy R.D."/>
            <person name="Hallikas O."/>
            <person name="Christensen M.M."/>
            <person name="Li P."/>
            <person name="Marangoni P."/>
            <person name="Jernvall J."/>
            <person name="Klein O.D."/>
        </authorList>
    </citation>
    <scope>NUCLEOTIDE SEQUENCE [LARGE SCALE GENOMIC DNA]</scope>
    <source>
        <strain evidence="8">V071</strain>
    </source>
</reference>
<feature type="domain" description="Anoctamin transmembrane" evidence="7">
    <location>
        <begin position="29"/>
        <end position="177"/>
    </location>
</feature>
<sequence>MIELEDSSAHTKVPSPVASIPLKSLQKEKYFGEKIGLYFAWLGLYTSFLIPSSVIGVVVFLYGCATIEEDIPSKEMCDHQNAFTMCPLCDKSCDYWNLSSACGTARASHLFDNPATVFFSIFMALWATMFLENWKRLQMRLGYFWDLTGIEEEEEHSRPEYETKVREKLLKESGKSEVQKLDGNSPEDDEVRDCAQSSFWSLLMPVVVTFGDLSAGTLAVKRGDCGQDGVGA</sequence>
<keyword evidence="9" id="KW-1185">Reference proteome</keyword>
<dbReference type="Proteomes" id="UP001488838">
    <property type="component" value="Unassembled WGS sequence"/>
</dbReference>
<dbReference type="PANTHER" id="PTHR12308:SF20">
    <property type="entry name" value="ANOCTAMIN-2"/>
    <property type="match status" value="1"/>
</dbReference>